<evidence type="ECO:0000256" key="1">
    <source>
        <dbReference type="ARBA" id="ARBA00004651"/>
    </source>
</evidence>
<evidence type="ECO:0000313" key="13">
    <source>
        <dbReference type="EMBL" id="EXJ13060.1"/>
    </source>
</evidence>
<dbReference type="InterPro" id="IPR003660">
    <property type="entry name" value="HAMP_dom"/>
</dbReference>
<dbReference type="GO" id="GO:0005886">
    <property type="term" value="C:plasma membrane"/>
    <property type="evidence" value="ECO:0007669"/>
    <property type="project" value="UniProtKB-SubCell"/>
</dbReference>
<dbReference type="PROSITE" id="PS50885">
    <property type="entry name" value="HAMP"/>
    <property type="match status" value="1"/>
</dbReference>
<reference evidence="13 14" key="2">
    <citation type="journal article" date="2015" name="Syst. Appl. Microbiol.">
        <title>Nitrincola nitratireducens sp. nov. isolated from a haloalkaline crater lake.</title>
        <authorList>
            <person name="Singh A."/>
            <person name="Vaidya B."/>
            <person name="Tanuku N.R."/>
            <person name="Pinnaka A.K."/>
        </authorList>
    </citation>
    <scope>NUCLEOTIDE SEQUENCE [LARGE SCALE GENOMIC DNA]</scope>
    <source>
        <strain evidence="13 14">AK23</strain>
    </source>
</reference>
<dbReference type="RefSeq" id="WP_036506988.1">
    <property type="nucleotide sequence ID" value="NZ_AONB01000001.1"/>
</dbReference>
<dbReference type="Gene3D" id="3.30.450.20">
    <property type="entry name" value="PAS domain"/>
    <property type="match status" value="1"/>
</dbReference>
<evidence type="ECO:0000256" key="3">
    <source>
        <dbReference type="ARBA" id="ARBA00022500"/>
    </source>
</evidence>
<organism evidence="13 14">
    <name type="scientific">Nitrincola nitratireducens</name>
    <dbReference type="NCBI Taxonomy" id="1229521"/>
    <lineage>
        <taxon>Bacteria</taxon>
        <taxon>Pseudomonadati</taxon>
        <taxon>Pseudomonadota</taxon>
        <taxon>Gammaproteobacteria</taxon>
        <taxon>Oceanospirillales</taxon>
        <taxon>Oceanospirillaceae</taxon>
        <taxon>Nitrincola</taxon>
    </lineage>
</organism>
<dbReference type="CDD" id="cd12914">
    <property type="entry name" value="PDC1_DGC_like"/>
    <property type="match status" value="1"/>
</dbReference>
<comment type="subcellular location">
    <subcellularLocation>
        <location evidence="1">Cell membrane</location>
        <topology evidence="1">Multi-pass membrane protein</topology>
    </subcellularLocation>
</comment>
<evidence type="ECO:0000256" key="6">
    <source>
        <dbReference type="ARBA" id="ARBA00023136"/>
    </source>
</evidence>
<evidence type="ECO:0000256" key="4">
    <source>
        <dbReference type="ARBA" id="ARBA00022692"/>
    </source>
</evidence>
<reference evidence="14" key="1">
    <citation type="submission" date="2012-11" db="EMBL/GenBank/DDBJ databases">
        <authorList>
            <person name="Singh A."/>
            <person name="Pinnaka A.K."/>
            <person name="Vaidya B."/>
        </authorList>
    </citation>
    <scope>NUCLEOTIDE SEQUENCE [LARGE SCALE GENOMIC DNA]</scope>
    <source>
        <strain evidence="14">AK23</strain>
    </source>
</reference>
<dbReference type="PANTHER" id="PTHR32089:SF120">
    <property type="entry name" value="METHYL-ACCEPTING CHEMOTAXIS PROTEIN TLPQ"/>
    <property type="match status" value="1"/>
</dbReference>
<dbReference type="EMBL" id="AONB01000001">
    <property type="protein sequence ID" value="EXJ13060.1"/>
    <property type="molecule type" value="Genomic_DNA"/>
</dbReference>
<evidence type="ECO:0000256" key="5">
    <source>
        <dbReference type="ARBA" id="ARBA00022989"/>
    </source>
</evidence>
<dbReference type="PANTHER" id="PTHR32089">
    <property type="entry name" value="METHYL-ACCEPTING CHEMOTAXIS PROTEIN MCPB"/>
    <property type="match status" value="1"/>
</dbReference>
<feature type="domain" description="Methyl-accepting transducer" evidence="11">
    <location>
        <begin position="374"/>
        <end position="610"/>
    </location>
</feature>
<dbReference type="Gene3D" id="1.10.287.950">
    <property type="entry name" value="Methyl-accepting chemotaxis protein"/>
    <property type="match status" value="1"/>
</dbReference>
<gene>
    <name evidence="13" type="ORF">D791_00408</name>
</gene>
<dbReference type="GO" id="GO:0006935">
    <property type="term" value="P:chemotaxis"/>
    <property type="evidence" value="ECO:0007669"/>
    <property type="project" value="UniProtKB-KW"/>
</dbReference>
<evidence type="ECO:0000256" key="7">
    <source>
        <dbReference type="ARBA" id="ARBA00023224"/>
    </source>
</evidence>
<feature type="transmembrane region" description="Helical" evidence="10">
    <location>
        <begin position="291"/>
        <end position="313"/>
    </location>
</feature>
<dbReference type="InterPro" id="IPR029151">
    <property type="entry name" value="Sensor-like_sf"/>
</dbReference>
<dbReference type="InterPro" id="IPR004089">
    <property type="entry name" value="MCPsignal_dom"/>
</dbReference>
<evidence type="ECO:0000259" key="11">
    <source>
        <dbReference type="PROSITE" id="PS50111"/>
    </source>
</evidence>
<dbReference type="OrthoDB" id="2489132at2"/>
<feature type="domain" description="HAMP" evidence="12">
    <location>
        <begin position="328"/>
        <end position="369"/>
    </location>
</feature>
<dbReference type="Pfam" id="PF00015">
    <property type="entry name" value="MCPsignal"/>
    <property type="match status" value="1"/>
</dbReference>
<evidence type="ECO:0000313" key="14">
    <source>
        <dbReference type="Proteomes" id="UP000019464"/>
    </source>
</evidence>
<dbReference type="Pfam" id="PF02743">
    <property type="entry name" value="dCache_1"/>
    <property type="match status" value="1"/>
</dbReference>
<dbReference type="FunFam" id="1.10.287.950:FF:000001">
    <property type="entry name" value="Methyl-accepting chemotaxis sensory transducer"/>
    <property type="match status" value="1"/>
</dbReference>
<dbReference type="SUPFAM" id="SSF58104">
    <property type="entry name" value="Methyl-accepting chemotaxis protein (MCP) signaling domain"/>
    <property type="match status" value="1"/>
</dbReference>
<proteinExistence type="inferred from homology"/>
<evidence type="ECO:0000256" key="10">
    <source>
        <dbReference type="SAM" id="Phobius"/>
    </source>
</evidence>
<comment type="similarity">
    <text evidence="8">Belongs to the methyl-accepting chemotaxis (MCP) protein family.</text>
</comment>
<dbReference type="STRING" id="1229521.D791_00408"/>
<keyword evidence="7 9" id="KW-0807">Transducer</keyword>
<keyword evidence="5 10" id="KW-1133">Transmembrane helix</keyword>
<evidence type="ECO:0000256" key="2">
    <source>
        <dbReference type="ARBA" id="ARBA00022475"/>
    </source>
</evidence>
<dbReference type="InterPro" id="IPR033479">
    <property type="entry name" value="dCache_1"/>
</dbReference>
<evidence type="ECO:0000256" key="8">
    <source>
        <dbReference type="ARBA" id="ARBA00029447"/>
    </source>
</evidence>
<feature type="transmembrane region" description="Helical" evidence="10">
    <location>
        <begin position="17"/>
        <end position="37"/>
    </location>
</feature>
<dbReference type="SMART" id="SM00283">
    <property type="entry name" value="MA"/>
    <property type="match status" value="1"/>
</dbReference>
<dbReference type="AlphaFoldDB" id="W9VRL9"/>
<evidence type="ECO:0000259" key="12">
    <source>
        <dbReference type="PROSITE" id="PS50885"/>
    </source>
</evidence>
<protein>
    <submittedName>
        <fullName evidence="13">Uncharacterized protein</fullName>
    </submittedName>
</protein>
<keyword evidence="14" id="KW-1185">Reference proteome</keyword>
<accession>W9VRL9</accession>
<keyword evidence="4 10" id="KW-0812">Transmembrane</keyword>
<dbReference type="PROSITE" id="PS50111">
    <property type="entry name" value="CHEMOTAXIS_TRANSDUC_2"/>
    <property type="match status" value="1"/>
</dbReference>
<keyword evidence="2" id="KW-1003">Cell membrane</keyword>
<dbReference type="CDD" id="cd11386">
    <property type="entry name" value="MCP_signal"/>
    <property type="match status" value="1"/>
</dbReference>
<dbReference type="SUPFAM" id="SSF103190">
    <property type="entry name" value="Sensory domain-like"/>
    <property type="match status" value="1"/>
</dbReference>
<dbReference type="CDD" id="cd18774">
    <property type="entry name" value="PDC2_HK_sensor"/>
    <property type="match status" value="1"/>
</dbReference>
<name>W9VRL9_9GAMM</name>
<dbReference type="Proteomes" id="UP000019464">
    <property type="component" value="Unassembled WGS sequence"/>
</dbReference>
<evidence type="ECO:0000256" key="9">
    <source>
        <dbReference type="PROSITE-ProRule" id="PRU00284"/>
    </source>
</evidence>
<dbReference type="GO" id="GO:0007165">
    <property type="term" value="P:signal transduction"/>
    <property type="evidence" value="ECO:0007669"/>
    <property type="project" value="UniProtKB-KW"/>
</dbReference>
<keyword evidence="3" id="KW-0145">Chemotaxis</keyword>
<dbReference type="PATRIC" id="fig|1229521.3.peg.417"/>
<keyword evidence="6 10" id="KW-0472">Membrane</keyword>
<comment type="caution">
    <text evidence="13">The sequence shown here is derived from an EMBL/GenBank/DDBJ whole genome shotgun (WGS) entry which is preliminary data.</text>
</comment>
<sequence>MTAQSTASPRLSFGKKLTLMILGIVITSVCLIAATVFSQYYRSHTQMIINQLAGQGERYAQSFIDWLDARQDEMRFLARLTPVIEGDFDATNHLLQQTAQVQGFYDTIFVVSPQGLGTSGVSYSQNRANILPLSEAQAFSVPDRDWFKQAISGRDVFSQPVISRATGNQVSTVAVPIYKNNQIVSVMRGAVTLDTLINRVRELNQDPQVDIYLINTDGQLLTPSRSMADTSRAITSQASEAIAQMMAGSGRYLNGANEEVVGSYIPIPVLGWGLVLEVKASEAMRPVQKTVWILLFFFLFIVIAATAIGLLIVRSIVQTLGGDPTFAASVVRRVAQGDLTVTIPISKHQESSLLGSIEAMRKSLSGTIDRIKTNSETLASSATELSQISQETDRGVKYQSSQLDNAATAINEMAATVEEVARSAQSAADQIVHASEKAKIGGNIVSSSVASMHKLSDEISKAAEIIQNLKSDSDTIGSVLQVIRDVASQTNLLALNASIEAARAGDSGRGFAVVADEVRGLARRTEESTNEIQSVINQLQSRAEQAVSAINQSVEHTESTLESSEKANVALDEILALVHAAHDMIQHIATATEEQSAVAKEINQNIHGIKDIADQSAEHVGQSTEATNALSQLAEQLHSEMNRFNV</sequence>